<evidence type="ECO:0000313" key="3">
    <source>
        <dbReference type="EMBL" id="QQR30151.1"/>
    </source>
</evidence>
<feature type="domain" description="Transcription regulator PadR N-terminal" evidence="1">
    <location>
        <begin position="28"/>
        <end position="94"/>
    </location>
</feature>
<sequence length="123" mass="14868">MNVLIERRRPMRSAEITKKIPLELLCIRLLEERDMYGYEMVQEIRKRSEGLLELNITTLYLALKRLNEHGYVSMYYSDAEAARERSRIYYHLEETVGEYKQKLKEEYERVTLGVRRFLEFGQP</sequence>
<evidence type="ECO:0000313" key="2">
    <source>
        <dbReference type="EMBL" id="ASB40869.1"/>
    </source>
</evidence>
<dbReference type="InterPro" id="IPR052509">
    <property type="entry name" value="Metal_resp_DNA-bind_regulator"/>
</dbReference>
<name>A0A1Z2XR12_9FIRM</name>
<dbReference type="Pfam" id="PF03551">
    <property type="entry name" value="PadR"/>
    <property type="match status" value="1"/>
</dbReference>
<evidence type="ECO:0000313" key="5">
    <source>
        <dbReference type="Proteomes" id="UP000596035"/>
    </source>
</evidence>
<dbReference type="Proteomes" id="UP000196710">
    <property type="component" value="Chromosome"/>
</dbReference>
<dbReference type="InterPro" id="IPR036390">
    <property type="entry name" value="WH_DNA-bd_sf"/>
</dbReference>
<dbReference type="InterPro" id="IPR036388">
    <property type="entry name" value="WH-like_DNA-bd_sf"/>
</dbReference>
<evidence type="ECO:0000259" key="1">
    <source>
        <dbReference type="Pfam" id="PF03551"/>
    </source>
</evidence>
<dbReference type="Proteomes" id="UP000596035">
    <property type="component" value="Chromosome"/>
</dbReference>
<dbReference type="RefSeq" id="WP_084384566.1">
    <property type="nucleotide sequence ID" value="NZ_CP021422.1"/>
</dbReference>
<proteinExistence type="predicted"/>
<reference evidence="2" key="1">
    <citation type="journal article" date="2017" name="Genome Announc.">
        <title>High-Quality Whole-Genome Sequences of the Oligo-Mouse-Microbiota Bacterial Community.</title>
        <authorList>
            <person name="Garzetti D."/>
            <person name="Brugiroux S."/>
            <person name="Bunk B."/>
            <person name="Pukall R."/>
            <person name="McCoy K.D."/>
            <person name="Macpherson A.J."/>
            <person name="Stecher B."/>
        </authorList>
    </citation>
    <scope>NUCLEOTIDE SEQUENCE</scope>
    <source>
        <strain evidence="2">KB18</strain>
    </source>
</reference>
<dbReference type="InterPro" id="IPR005149">
    <property type="entry name" value="Tscrpt_reg_PadR_N"/>
</dbReference>
<dbReference type="EMBL" id="CP065321">
    <property type="protein sequence ID" value="QQR30151.1"/>
    <property type="molecule type" value="Genomic_DNA"/>
</dbReference>
<protein>
    <submittedName>
        <fullName evidence="3">Helix-turn-helix transcriptional regulator</fullName>
    </submittedName>
</protein>
<keyword evidence="4" id="KW-1185">Reference proteome</keyword>
<dbReference type="PANTHER" id="PTHR33169:SF14">
    <property type="entry name" value="TRANSCRIPTIONAL REGULATOR RV3488"/>
    <property type="match status" value="1"/>
</dbReference>
<organism evidence="3 5">
    <name type="scientific">Acutalibacter muris</name>
    <dbReference type="NCBI Taxonomy" id="1796620"/>
    <lineage>
        <taxon>Bacteria</taxon>
        <taxon>Bacillati</taxon>
        <taxon>Bacillota</taxon>
        <taxon>Clostridia</taxon>
        <taxon>Eubacteriales</taxon>
        <taxon>Acutalibacteraceae</taxon>
        <taxon>Acutalibacter</taxon>
    </lineage>
</organism>
<accession>A0A1Z2XR12</accession>
<dbReference type="SUPFAM" id="SSF46785">
    <property type="entry name" value="Winged helix' DNA-binding domain"/>
    <property type="match status" value="1"/>
</dbReference>
<reference evidence="4" key="2">
    <citation type="submission" date="2017-05" db="EMBL/GenBank/DDBJ databases">
        <title>Improved OligoMM genomes.</title>
        <authorList>
            <person name="Garzetti D."/>
        </authorList>
    </citation>
    <scope>NUCLEOTIDE SEQUENCE [LARGE SCALE GENOMIC DNA]</scope>
    <source>
        <strain evidence="4">KB18</strain>
    </source>
</reference>
<dbReference type="EMBL" id="CP021422">
    <property type="protein sequence ID" value="ASB40869.1"/>
    <property type="molecule type" value="Genomic_DNA"/>
</dbReference>
<dbReference type="PANTHER" id="PTHR33169">
    <property type="entry name" value="PADR-FAMILY TRANSCRIPTIONAL REGULATOR"/>
    <property type="match status" value="1"/>
</dbReference>
<reference evidence="3 5" key="3">
    <citation type="submission" date="2020-11" db="EMBL/GenBank/DDBJ databases">
        <title>Closed and high quality bacterial genomes of the OMM12 community.</title>
        <authorList>
            <person name="Marbouty M."/>
            <person name="Lamy-Besnier Q."/>
            <person name="Debarbieux L."/>
            <person name="Koszul R."/>
        </authorList>
    </citation>
    <scope>NUCLEOTIDE SEQUENCE [LARGE SCALE GENOMIC DNA]</scope>
    <source>
        <strain evidence="3 5">KB18</strain>
    </source>
</reference>
<dbReference type="Gene3D" id="1.10.10.10">
    <property type="entry name" value="Winged helix-like DNA-binding domain superfamily/Winged helix DNA-binding domain"/>
    <property type="match status" value="1"/>
</dbReference>
<gene>
    <name evidence="2" type="ORF">ADH66_09510</name>
    <name evidence="3" type="ORF">I5Q82_19545</name>
</gene>
<dbReference type="AlphaFoldDB" id="A0A1Z2XR12"/>
<evidence type="ECO:0000313" key="4">
    <source>
        <dbReference type="Proteomes" id="UP000196710"/>
    </source>
</evidence>
<dbReference type="KEGG" id="amur:ADH66_09510"/>